<name>A0A6N9HCP9_9BURK</name>
<organism evidence="2 3">
    <name type="scientific">Pseudoduganella guangdongensis</name>
    <dbReference type="NCBI Taxonomy" id="2692179"/>
    <lineage>
        <taxon>Bacteria</taxon>
        <taxon>Pseudomonadati</taxon>
        <taxon>Pseudomonadota</taxon>
        <taxon>Betaproteobacteria</taxon>
        <taxon>Burkholderiales</taxon>
        <taxon>Oxalobacteraceae</taxon>
        <taxon>Telluria group</taxon>
        <taxon>Pseudoduganella</taxon>
    </lineage>
</organism>
<dbReference type="EMBL" id="WWCJ01000001">
    <property type="protein sequence ID" value="MYN00922.1"/>
    <property type="molecule type" value="Genomic_DNA"/>
</dbReference>
<proteinExistence type="predicted"/>
<feature type="transmembrane region" description="Helical" evidence="1">
    <location>
        <begin position="82"/>
        <end position="104"/>
    </location>
</feature>
<protein>
    <submittedName>
        <fullName evidence="2">Uncharacterized protein</fullName>
    </submittedName>
</protein>
<dbReference type="RefSeq" id="WP_161023916.1">
    <property type="nucleotide sequence ID" value="NZ_WWCJ01000001.1"/>
</dbReference>
<keyword evidence="1" id="KW-0812">Transmembrane</keyword>
<comment type="caution">
    <text evidence="2">The sequence shown here is derived from an EMBL/GenBank/DDBJ whole genome shotgun (WGS) entry which is preliminary data.</text>
</comment>
<keyword evidence="1" id="KW-1133">Transmembrane helix</keyword>
<evidence type="ECO:0000256" key="1">
    <source>
        <dbReference type="SAM" id="Phobius"/>
    </source>
</evidence>
<gene>
    <name evidence="2" type="ORF">GTP41_02300</name>
</gene>
<keyword evidence="1" id="KW-0472">Membrane</keyword>
<evidence type="ECO:0000313" key="2">
    <source>
        <dbReference type="EMBL" id="MYN00922.1"/>
    </source>
</evidence>
<sequence>MTSATRPLWRATLLGLAIAVAEITALTFSAVALEAFGKPPSGYAGAGWGQGILFLYLFSLAASSTIGIITGAALFRRKRGFLVEWSLMLGCLLIVVAMPICWFML</sequence>
<feature type="transmembrane region" description="Helical" evidence="1">
    <location>
        <begin position="53"/>
        <end position="75"/>
    </location>
</feature>
<keyword evidence="3" id="KW-1185">Reference proteome</keyword>
<dbReference type="AlphaFoldDB" id="A0A6N9HCP9"/>
<evidence type="ECO:0000313" key="3">
    <source>
        <dbReference type="Proteomes" id="UP000448575"/>
    </source>
</evidence>
<reference evidence="2 3" key="1">
    <citation type="submission" date="2019-12" db="EMBL/GenBank/DDBJ databases">
        <title>Novel species isolated from a subtropical stream in China.</title>
        <authorList>
            <person name="Lu H."/>
        </authorList>
    </citation>
    <scope>NUCLEOTIDE SEQUENCE [LARGE SCALE GENOMIC DNA]</scope>
    <source>
        <strain evidence="2 3">DS3</strain>
    </source>
</reference>
<accession>A0A6N9HCP9</accession>
<dbReference type="Proteomes" id="UP000448575">
    <property type="component" value="Unassembled WGS sequence"/>
</dbReference>